<evidence type="ECO:0000256" key="1">
    <source>
        <dbReference type="SAM" id="Phobius"/>
    </source>
</evidence>
<reference evidence="3" key="1">
    <citation type="submission" date="2023-03" db="EMBL/GenBank/DDBJ databases">
        <title>Andean soil-derived lignocellulolytic bacterial consortium as a source of novel taxa and putative plastic-active enzymes.</title>
        <authorList>
            <person name="Diaz-Garcia L."/>
            <person name="Chuvochina M."/>
            <person name="Feuerriegel G."/>
            <person name="Bunk B."/>
            <person name="Sproer C."/>
            <person name="Streit W.R."/>
            <person name="Rodriguez L.M."/>
            <person name="Overmann J."/>
            <person name="Jimenez D.J."/>
        </authorList>
    </citation>
    <scope>NUCLEOTIDE SEQUENCE</scope>
    <source>
        <strain evidence="3">MAG 4196</strain>
    </source>
</reference>
<feature type="chain" id="PRO_5042488257" description="DUF1467 family protein" evidence="2">
    <location>
        <begin position="21"/>
        <end position="149"/>
    </location>
</feature>
<evidence type="ECO:0008006" key="5">
    <source>
        <dbReference type="Google" id="ProtNLM"/>
    </source>
</evidence>
<feature type="signal peptide" evidence="2">
    <location>
        <begin position="1"/>
        <end position="20"/>
    </location>
</feature>
<protein>
    <recommendedName>
        <fullName evidence="5">DUF1467 family protein</fullName>
    </recommendedName>
</protein>
<proteinExistence type="predicted"/>
<sequence length="149" mass="16032">MGRLAMIVGLLAVSAGPVLADASPFALPAPRISPGDIQPVLLGLTLPSAGQWMGIFLGLIFVYCALFLGFWMYWAALGEDQYADPELRAKMNLGVSVTPFGSRVAVSIERLAEPDRSRARRIMFGLNVFLGVVVATATLVLTLYTNFVN</sequence>
<evidence type="ECO:0000313" key="4">
    <source>
        <dbReference type="Proteomes" id="UP001217476"/>
    </source>
</evidence>
<organism evidence="3 4">
    <name type="scientific">Candidatus Devosia phytovorans</name>
    <dbReference type="NCBI Taxonomy" id="3121372"/>
    <lineage>
        <taxon>Bacteria</taxon>
        <taxon>Pseudomonadati</taxon>
        <taxon>Pseudomonadota</taxon>
        <taxon>Alphaproteobacteria</taxon>
        <taxon>Hyphomicrobiales</taxon>
        <taxon>Devosiaceae</taxon>
        <taxon>Devosia</taxon>
    </lineage>
</organism>
<dbReference type="EMBL" id="CP119312">
    <property type="protein sequence ID" value="WEK03436.1"/>
    <property type="molecule type" value="Genomic_DNA"/>
</dbReference>
<keyword evidence="1" id="KW-0472">Membrane</keyword>
<gene>
    <name evidence="3" type="ORF">P0Y65_14695</name>
</gene>
<name>A0AAJ5VSN9_9HYPH</name>
<keyword evidence="2" id="KW-0732">Signal</keyword>
<keyword evidence="1" id="KW-0812">Transmembrane</keyword>
<dbReference type="Proteomes" id="UP001217476">
    <property type="component" value="Chromosome"/>
</dbReference>
<dbReference type="AlphaFoldDB" id="A0AAJ5VSN9"/>
<feature type="transmembrane region" description="Helical" evidence="1">
    <location>
        <begin position="52"/>
        <end position="74"/>
    </location>
</feature>
<keyword evidence="1" id="KW-1133">Transmembrane helix</keyword>
<feature type="transmembrane region" description="Helical" evidence="1">
    <location>
        <begin position="124"/>
        <end position="144"/>
    </location>
</feature>
<evidence type="ECO:0000256" key="2">
    <source>
        <dbReference type="SAM" id="SignalP"/>
    </source>
</evidence>
<evidence type="ECO:0000313" key="3">
    <source>
        <dbReference type="EMBL" id="WEK03436.1"/>
    </source>
</evidence>
<accession>A0AAJ5VSN9</accession>